<dbReference type="EMBL" id="JAILYJ010000033">
    <property type="protein sequence ID" value="MBY4633458.1"/>
    <property type="molecule type" value="Genomic_DNA"/>
</dbReference>
<accession>A0ABS7M8V5</accession>
<feature type="domain" description="Lipoyl-binding" evidence="1">
    <location>
        <begin position="2"/>
        <end position="42"/>
    </location>
</feature>
<dbReference type="Gene3D" id="2.40.50.100">
    <property type="match status" value="1"/>
</dbReference>
<proteinExistence type="predicted"/>
<gene>
    <name evidence="2" type="ORF">K6M89_29915</name>
</gene>
<organism evidence="2 3">
    <name type="scientific">Rhizobium croatiense</name>
    <dbReference type="NCBI Taxonomy" id="2867516"/>
    <lineage>
        <taxon>Bacteria</taxon>
        <taxon>Pseudomonadati</taxon>
        <taxon>Pseudomonadota</taxon>
        <taxon>Alphaproteobacteria</taxon>
        <taxon>Hyphomicrobiales</taxon>
        <taxon>Rhizobiaceae</taxon>
        <taxon>Rhizobium/Agrobacterium group</taxon>
        <taxon>Rhizobium</taxon>
    </lineage>
</organism>
<sequence>MLVSTEAMKVETAIHAEENGTIAEVLVKAGDQIDAKDLLVTIAAGSA</sequence>
<dbReference type="InterPro" id="IPR011053">
    <property type="entry name" value="Single_hybrid_motif"/>
</dbReference>
<reference evidence="2 3" key="1">
    <citation type="submission" date="2021-08" db="EMBL/GenBank/DDBJ databases">
        <title>Rhizobium croatiense sp. nov. and Rhizobium redzepovicii sp. nov., two new species isolated from nodules of Phaseolus vulgaris in Croatia.</title>
        <authorList>
            <person name="Rajnovic I."/>
            <person name="Ramirez-Bahena M.H."/>
            <person name="Kajic S."/>
            <person name="Igual M.J."/>
            <person name="Peix A."/>
            <person name="Velazquez E."/>
            <person name="Sikora S."/>
        </authorList>
    </citation>
    <scope>NUCLEOTIDE SEQUENCE [LARGE SCALE GENOMIC DNA]</scope>
    <source>
        <strain evidence="2 3">13T</strain>
    </source>
</reference>
<evidence type="ECO:0000259" key="1">
    <source>
        <dbReference type="Pfam" id="PF00364"/>
    </source>
</evidence>
<evidence type="ECO:0000313" key="3">
    <source>
        <dbReference type="Proteomes" id="UP000733858"/>
    </source>
</evidence>
<name>A0ABS7M8V5_9HYPH</name>
<evidence type="ECO:0000313" key="2">
    <source>
        <dbReference type="EMBL" id="MBY4633458.1"/>
    </source>
</evidence>
<dbReference type="SUPFAM" id="SSF51230">
    <property type="entry name" value="Single hybrid motif"/>
    <property type="match status" value="1"/>
</dbReference>
<dbReference type="Pfam" id="PF00364">
    <property type="entry name" value="Biotin_lipoyl"/>
    <property type="match status" value="1"/>
</dbReference>
<comment type="caution">
    <text evidence="2">The sequence shown here is derived from an EMBL/GenBank/DDBJ whole genome shotgun (WGS) entry which is preliminary data.</text>
</comment>
<dbReference type="InterPro" id="IPR000089">
    <property type="entry name" value="Biotin_lipoyl"/>
</dbReference>
<dbReference type="Proteomes" id="UP000733858">
    <property type="component" value="Unassembled WGS sequence"/>
</dbReference>
<protein>
    <submittedName>
        <fullName evidence="2">Acetyl-CoA carboxylase biotin carboxyl carrier protein subunit</fullName>
    </submittedName>
</protein>
<keyword evidence="3" id="KW-1185">Reference proteome</keyword>